<evidence type="ECO:0000313" key="3">
    <source>
        <dbReference type="Proteomes" id="UP000516380"/>
    </source>
</evidence>
<feature type="compositionally biased region" description="Basic and acidic residues" evidence="1">
    <location>
        <begin position="1"/>
        <end position="20"/>
    </location>
</feature>
<feature type="region of interest" description="Disordered" evidence="1">
    <location>
        <begin position="82"/>
        <end position="117"/>
    </location>
</feature>
<reference evidence="2 3" key="1">
    <citation type="submission" date="2020-07" db="EMBL/GenBank/DDBJ databases">
        <title>Mycobacterium kansasii (former subtype) with zoonotic potential isolated from diseased indoor pet cat, Japan.</title>
        <authorList>
            <person name="Fukano H."/>
            <person name="Terazono T."/>
            <person name="Hoshino Y."/>
        </authorList>
    </citation>
    <scope>NUCLEOTIDE SEQUENCE [LARGE SCALE GENOMIC DNA]</scope>
    <source>
        <strain evidence="2 3">Kuro-I</strain>
    </source>
</reference>
<evidence type="ECO:0000313" key="2">
    <source>
        <dbReference type="EMBL" id="BCI91705.1"/>
    </source>
</evidence>
<gene>
    <name evidence="2" type="ORF">NIIDMKKI_69110</name>
</gene>
<sequence>MAQHGRAERGKAHVESHRELAATTTADSLDDRDGCLRQGSDPLRHRVEERQFVVQCGVRSFGTAMQVAEQRDVRMRDEELRIGRVDDQHPHPVVAGDFPKSRSISVSRGMSSKLIGG</sequence>
<feature type="compositionally biased region" description="Low complexity" evidence="1">
    <location>
        <begin position="101"/>
        <end position="117"/>
    </location>
</feature>
<dbReference type="AlphaFoldDB" id="A0A7G1IPL7"/>
<dbReference type="Proteomes" id="UP000516380">
    <property type="component" value="Chromosome"/>
</dbReference>
<dbReference type="EMBL" id="AP023343">
    <property type="protein sequence ID" value="BCI91705.1"/>
    <property type="molecule type" value="Genomic_DNA"/>
</dbReference>
<accession>A0A7G1IPL7</accession>
<keyword evidence="3" id="KW-1185">Reference proteome</keyword>
<protein>
    <submittedName>
        <fullName evidence="2">Uncharacterized protein</fullName>
    </submittedName>
</protein>
<organism evidence="2 3">
    <name type="scientific">Mycobacterium kansasii</name>
    <dbReference type="NCBI Taxonomy" id="1768"/>
    <lineage>
        <taxon>Bacteria</taxon>
        <taxon>Bacillati</taxon>
        <taxon>Actinomycetota</taxon>
        <taxon>Actinomycetes</taxon>
        <taxon>Mycobacteriales</taxon>
        <taxon>Mycobacteriaceae</taxon>
        <taxon>Mycobacterium</taxon>
    </lineage>
</organism>
<proteinExistence type="predicted"/>
<name>A0A7G1IPL7_MYCKA</name>
<evidence type="ECO:0000256" key="1">
    <source>
        <dbReference type="SAM" id="MobiDB-lite"/>
    </source>
</evidence>
<feature type="region of interest" description="Disordered" evidence="1">
    <location>
        <begin position="1"/>
        <end position="44"/>
    </location>
</feature>